<protein>
    <submittedName>
        <fullName evidence="1">Uncharacterized protein</fullName>
    </submittedName>
</protein>
<dbReference type="Proteomes" id="UP001396334">
    <property type="component" value="Unassembled WGS sequence"/>
</dbReference>
<sequence>MANQNDVAGNFHQLHGMLFALDSSRIKFISQTNHLGIVIAELSCPKTSRFGSSGFSLFGLDFCILFRHW</sequence>
<keyword evidence="2" id="KW-1185">Reference proteome</keyword>
<gene>
    <name evidence="1" type="ORF">V6N11_003957</name>
</gene>
<proteinExistence type="predicted"/>
<reference evidence="1 2" key="1">
    <citation type="journal article" date="2024" name="G3 (Bethesda)">
        <title>Genome assembly of Hibiscus sabdariffa L. provides insights into metabolisms of medicinal natural products.</title>
        <authorList>
            <person name="Kim T."/>
        </authorList>
    </citation>
    <scope>NUCLEOTIDE SEQUENCE [LARGE SCALE GENOMIC DNA]</scope>
    <source>
        <strain evidence="1">TK-2024</strain>
        <tissue evidence="1">Old leaves</tissue>
    </source>
</reference>
<evidence type="ECO:0000313" key="1">
    <source>
        <dbReference type="EMBL" id="KAK9023758.1"/>
    </source>
</evidence>
<evidence type="ECO:0000313" key="2">
    <source>
        <dbReference type="Proteomes" id="UP001396334"/>
    </source>
</evidence>
<accession>A0ABR2SEY1</accession>
<dbReference type="EMBL" id="JBBPBN010000015">
    <property type="protein sequence ID" value="KAK9023758.1"/>
    <property type="molecule type" value="Genomic_DNA"/>
</dbReference>
<name>A0ABR2SEY1_9ROSI</name>
<comment type="caution">
    <text evidence="1">The sequence shown here is derived from an EMBL/GenBank/DDBJ whole genome shotgun (WGS) entry which is preliminary data.</text>
</comment>
<organism evidence="1 2">
    <name type="scientific">Hibiscus sabdariffa</name>
    <name type="common">roselle</name>
    <dbReference type="NCBI Taxonomy" id="183260"/>
    <lineage>
        <taxon>Eukaryota</taxon>
        <taxon>Viridiplantae</taxon>
        <taxon>Streptophyta</taxon>
        <taxon>Embryophyta</taxon>
        <taxon>Tracheophyta</taxon>
        <taxon>Spermatophyta</taxon>
        <taxon>Magnoliopsida</taxon>
        <taxon>eudicotyledons</taxon>
        <taxon>Gunneridae</taxon>
        <taxon>Pentapetalae</taxon>
        <taxon>rosids</taxon>
        <taxon>malvids</taxon>
        <taxon>Malvales</taxon>
        <taxon>Malvaceae</taxon>
        <taxon>Malvoideae</taxon>
        <taxon>Hibiscus</taxon>
    </lineage>
</organism>